<name>A0A4Q9L6H9_9MICR</name>
<dbReference type="InterPro" id="IPR031504">
    <property type="entry name" value="DMAP1-like"/>
</dbReference>
<protein>
    <submittedName>
        <fullName evidence="2">Putative DMAP1-like protein</fullName>
    </submittedName>
</protein>
<proteinExistence type="predicted"/>
<comment type="caution">
    <text evidence="2">The sequence shown here is derived from an EMBL/GenBank/DDBJ whole genome shotgun (WGS) entry which is preliminary data.</text>
</comment>
<keyword evidence="3" id="KW-1185">Reference proteome</keyword>
<dbReference type="VEuPathDB" id="MicrosporidiaDB:CWI39_1103p0020"/>
<gene>
    <name evidence="2" type="ORF">CWI36_0961p0010</name>
</gene>
<dbReference type="Proteomes" id="UP000291404">
    <property type="component" value="Unassembled WGS sequence"/>
</dbReference>
<dbReference type="AlphaFoldDB" id="A0A4Q9L6H9"/>
<evidence type="ECO:0000313" key="3">
    <source>
        <dbReference type="Proteomes" id="UP000291404"/>
    </source>
</evidence>
<feature type="coiled-coil region" evidence="1">
    <location>
        <begin position="14"/>
        <end position="41"/>
    </location>
</feature>
<evidence type="ECO:0000256" key="1">
    <source>
        <dbReference type="SAM" id="Coils"/>
    </source>
</evidence>
<reference evidence="2 3" key="1">
    <citation type="submission" date="2017-12" db="EMBL/GenBank/DDBJ databases">
        <authorList>
            <person name="Pombert J.-F."/>
            <person name="Haag K.L."/>
            <person name="Ebert D."/>
        </authorList>
    </citation>
    <scope>NUCLEOTIDE SEQUENCE [LARGE SCALE GENOMIC DNA]</scope>
    <source>
        <strain evidence="2">BE-OM-2</strain>
    </source>
</reference>
<accession>A0A4Q9L6H9</accession>
<keyword evidence="1" id="KW-0175">Coiled coil</keyword>
<dbReference type="VEuPathDB" id="MicrosporidiaDB:CWI36_0961p0010"/>
<sequence length="133" mass="15843">MENKKEKLEKFGKKQILLVKYENILKNIDEYKKQRNDIIRLHFGELNTYNLREMRDIDQKILEIIGKEPIHPPVFLASSLGFNKMNWNKSFSKILGHFNLGQRLKYPTAKNAFKFEKLKMLLIKYQEISRGNA</sequence>
<dbReference type="Pfam" id="PF17024">
    <property type="entry name" value="DMAP1_like"/>
    <property type="match status" value="1"/>
</dbReference>
<organism evidence="2 3">
    <name type="scientific">Hamiltosporidium magnivora</name>
    <dbReference type="NCBI Taxonomy" id="148818"/>
    <lineage>
        <taxon>Eukaryota</taxon>
        <taxon>Fungi</taxon>
        <taxon>Fungi incertae sedis</taxon>
        <taxon>Microsporidia</taxon>
        <taxon>Dubosqiidae</taxon>
        <taxon>Hamiltosporidium</taxon>
    </lineage>
</organism>
<dbReference type="EMBL" id="PITI01000961">
    <property type="protein sequence ID" value="TBU03228.1"/>
    <property type="molecule type" value="Genomic_DNA"/>
</dbReference>
<evidence type="ECO:0000313" key="2">
    <source>
        <dbReference type="EMBL" id="TBU03228.1"/>
    </source>
</evidence>